<proteinExistence type="predicted"/>
<feature type="compositionally biased region" description="Pro residues" evidence="1">
    <location>
        <begin position="1"/>
        <end position="14"/>
    </location>
</feature>
<dbReference type="EMBL" id="QGNW01002134">
    <property type="protein sequence ID" value="RVW25115.1"/>
    <property type="molecule type" value="Genomic_DNA"/>
</dbReference>
<comment type="caution">
    <text evidence="2">The sequence shown here is derived from an EMBL/GenBank/DDBJ whole genome shotgun (WGS) entry which is preliminary data.</text>
</comment>
<evidence type="ECO:0000313" key="2">
    <source>
        <dbReference type="EMBL" id="RVW25115.1"/>
    </source>
</evidence>
<feature type="compositionally biased region" description="Polar residues" evidence="1">
    <location>
        <begin position="35"/>
        <end position="53"/>
    </location>
</feature>
<evidence type="ECO:0000313" key="3">
    <source>
        <dbReference type="Proteomes" id="UP000288805"/>
    </source>
</evidence>
<sequence length="53" mass="5624">MPPPQPDIPGPSKPIAPTKETISTEETTRADVPIQPTQKATTEISSSHDPTTT</sequence>
<organism evidence="2 3">
    <name type="scientific">Vitis vinifera</name>
    <name type="common">Grape</name>
    <dbReference type="NCBI Taxonomy" id="29760"/>
    <lineage>
        <taxon>Eukaryota</taxon>
        <taxon>Viridiplantae</taxon>
        <taxon>Streptophyta</taxon>
        <taxon>Embryophyta</taxon>
        <taxon>Tracheophyta</taxon>
        <taxon>Spermatophyta</taxon>
        <taxon>Magnoliopsida</taxon>
        <taxon>eudicotyledons</taxon>
        <taxon>Gunneridae</taxon>
        <taxon>Pentapetalae</taxon>
        <taxon>rosids</taxon>
        <taxon>Vitales</taxon>
        <taxon>Vitaceae</taxon>
        <taxon>Viteae</taxon>
        <taxon>Vitis</taxon>
    </lineage>
</organism>
<evidence type="ECO:0000256" key="1">
    <source>
        <dbReference type="SAM" id="MobiDB-lite"/>
    </source>
</evidence>
<name>A0A438CPH1_VITVI</name>
<dbReference type="AlphaFoldDB" id="A0A438CPH1"/>
<reference evidence="2 3" key="1">
    <citation type="journal article" date="2018" name="PLoS Genet.">
        <title>Population sequencing reveals clonal diversity and ancestral inbreeding in the grapevine cultivar Chardonnay.</title>
        <authorList>
            <person name="Roach M.J."/>
            <person name="Johnson D.L."/>
            <person name="Bohlmann J."/>
            <person name="van Vuuren H.J."/>
            <person name="Jones S.J."/>
            <person name="Pretorius I.S."/>
            <person name="Schmidt S.A."/>
            <person name="Borneman A.R."/>
        </authorList>
    </citation>
    <scope>NUCLEOTIDE SEQUENCE [LARGE SCALE GENOMIC DNA]</scope>
    <source>
        <strain evidence="3">cv. Chardonnay</strain>
        <tissue evidence="2">Leaf</tissue>
    </source>
</reference>
<feature type="region of interest" description="Disordered" evidence="1">
    <location>
        <begin position="1"/>
        <end position="53"/>
    </location>
</feature>
<dbReference type="Proteomes" id="UP000288805">
    <property type="component" value="Unassembled WGS sequence"/>
</dbReference>
<protein>
    <submittedName>
        <fullName evidence="2">Uncharacterized protein</fullName>
    </submittedName>
</protein>
<gene>
    <name evidence="2" type="ORF">CK203_112530</name>
</gene>
<accession>A0A438CPH1</accession>